<organism evidence="2 3">
    <name type="scientific">Dyadobacter sandarakinus</name>
    <dbReference type="NCBI Taxonomy" id="2747268"/>
    <lineage>
        <taxon>Bacteria</taxon>
        <taxon>Pseudomonadati</taxon>
        <taxon>Bacteroidota</taxon>
        <taxon>Cytophagia</taxon>
        <taxon>Cytophagales</taxon>
        <taxon>Spirosomataceae</taxon>
        <taxon>Dyadobacter</taxon>
    </lineage>
</organism>
<reference evidence="2 3" key="1">
    <citation type="submission" date="2020-06" db="EMBL/GenBank/DDBJ databases">
        <title>Dyadobacter sandarakinus sp. nov., isolated from the soil of the Arctic Yellow River Station.</title>
        <authorList>
            <person name="Zhang Y."/>
            <person name="Peng F."/>
        </authorList>
    </citation>
    <scope>NUCLEOTIDE SEQUENCE [LARGE SCALE GENOMIC DNA]</scope>
    <source>
        <strain evidence="2 3">Q3-56</strain>
    </source>
</reference>
<dbReference type="Proteomes" id="UP000612680">
    <property type="component" value="Chromosome"/>
</dbReference>
<dbReference type="InterPro" id="IPR018490">
    <property type="entry name" value="cNMP-bd_dom_sf"/>
</dbReference>
<evidence type="ECO:0000313" key="3">
    <source>
        <dbReference type="Proteomes" id="UP000612680"/>
    </source>
</evidence>
<gene>
    <name evidence="2" type="ORF">HWI92_02195</name>
</gene>
<dbReference type="InterPro" id="IPR014710">
    <property type="entry name" value="RmlC-like_jellyroll"/>
</dbReference>
<sequence length="195" mass="22910">MIYTALFEYIESKSALKLSSLEEEEVRKAFKEKHLRKRQYLLQEGDVCKHMAFIVKGAGRMYAIKENSHETVIRLAIESWWLGDYESYNLQTPSQYYIEMTEDSDVLLVTRESMLELTKTVPAVDLMIREIDRKGTIATQKRIHSSISLDAEERYEQIVKTYPDFIKRFPQSMIASYLGISAETLSRIRKKTMYR</sequence>
<dbReference type="SUPFAM" id="SSF51206">
    <property type="entry name" value="cAMP-binding domain-like"/>
    <property type="match status" value="1"/>
</dbReference>
<evidence type="ECO:0000259" key="1">
    <source>
        <dbReference type="PROSITE" id="PS50042"/>
    </source>
</evidence>
<dbReference type="RefSeq" id="WP_204660575.1">
    <property type="nucleotide sequence ID" value="NZ_CP056775.1"/>
</dbReference>
<dbReference type="Pfam" id="PF00027">
    <property type="entry name" value="cNMP_binding"/>
    <property type="match status" value="1"/>
</dbReference>
<keyword evidence="3" id="KW-1185">Reference proteome</keyword>
<protein>
    <submittedName>
        <fullName evidence="2">Crp/Fnr family transcriptional regulator</fullName>
    </submittedName>
</protein>
<dbReference type="CDD" id="cd00038">
    <property type="entry name" value="CAP_ED"/>
    <property type="match status" value="1"/>
</dbReference>
<dbReference type="InterPro" id="IPR000595">
    <property type="entry name" value="cNMP-bd_dom"/>
</dbReference>
<accession>A0ABX7I1A8</accession>
<feature type="domain" description="Cyclic nucleotide-binding" evidence="1">
    <location>
        <begin position="6"/>
        <end position="117"/>
    </location>
</feature>
<proteinExistence type="predicted"/>
<evidence type="ECO:0000313" key="2">
    <source>
        <dbReference type="EMBL" id="QRQ99813.1"/>
    </source>
</evidence>
<dbReference type="Gene3D" id="2.60.120.10">
    <property type="entry name" value="Jelly Rolls"/>
    <property type="match status" value="1"/>
</dbReference>
<name>A0ABX7I1A8_9BACT</name>
<dbReference type="EMBL" id="CP056775">
    <property type="protein sequence ID" value="QRQ99813.1"/>
    <property type="molecule type" value="Genomic_DNA"/>
</dbReference>
<dbReference type="PROSITE" id="PS50042">
    <property type="entry name" value="CNMP_BINDING_3"/>
    <property type="match status" value="1"/>
</dbReference>